<proteinExistence type="predicted"/>
<reference evidence="2 3" key="1">
    <citation type="journal article" date="2014" name="PLoS ONE">
        <title>Global Analysis of Gene Expression Profiles in Physic Nut (Jatropha curcas L.) Seedlings Exposed to Salt Stress.</title>
        <authorList>
            <person name="Zhang L."/>
            <person name="Zhang C."/>
            <person name="Wu P."/>
            <person name="Chen Y."/>
            <person name="Li M."/>
            <person name="Jiang H."/>
            <person name="Wu G."/>
        </authorList>
    </citation>
    <scope>NUCLEOTIDE SEQUENCE [LARGE SCALE GENOMIC DNA]</scope>
    <source>
        <strain evidence="3">cv. GZQX0401</strain>
        <tissue evidence="2">Young leaves</tissue>
    </source>
</reference>
<keyword evidence="3" id="KW-1185">Reference proteome</keyword>
<feature type="region of interest" description="Disordered" evidence="1">
    <location>
        <begin position="1"/>
        <end position="42"/>
    </location>
</feature>
<evidence type="ECO:0000313" key="2">
    <source>
        <dbReference type="EMBL" id="KDP37586.1"/>
    </source>
</evidence>
<evidence type="ECO:0000256" key="1">
    <source>
        <dbReference type="SAM" id="MobiDB-lite"/>
    </source>
</evidence>
<gene>
    <name evidence="2" type="ORF">JCGZ_07932</name>
</gene>
<sequence length="147" mass="15454">MSGASSSAQPPVSPSLSSIPSSSTPLPGPAESSPASLSPTAPEAFRMGRGYYGYAKSGLAEIVHSTENYNTARERVVSSQARSESESEIDELALYLEAIGGKKKRKVYGIGSQASQFYCSSAFDASVTCSRPQPDHSAEKISARPQC</sequence>
<accession>A0A067KMX3</accession>
<dbReference type="EMBL" id="KK914397">
    <property type="protein sequence ID" value="KDP37586.1"/>
    <property type="molecule type" value="Genomic_DNA"/>
</dbReference>
<dbReference type="Proteomes" id="UP000027138">
    <property type="component" value="Unassembled WGS sequence"/>
</dbReference>
<dbReference type="AlphaFoldDB" id="A0A067KMX3"/>
<name>A0A067KMX3_JATCU</name>
<dbReference type="OrthoDB" id="1302510at2759"/>
<protein>
    <submittedName>
        <fullName evidence="2">Uncharacterized protein</fullName>
    </submittedName>
</protein>
<feature type="compositionally biased region" description="Low complexity" evidence="1">
    <location>
        <begin position="1"/>
        <end position="25"/>
    </location>
</feature>
<evidence type="ECO:0000313" key="3">
    <source>
        <dbReference type="Proteomes" id="UP000027138"/>
    </source>
</evidence>
<organism evidence="2 3">
    <name type="scientific">Jatropha curcas</name>
    <name type="common">Barbados nut</name>
    <dbReference type="NCBI Taxonomy" id="180498"/>
    <lineage>
        <taxon>Eukaryota</taxon>
        <taxon>Viridiplantae</taxon>
        <taxon>Streptophyta</taxon>
        <taxon>Embryophyta</taxon>
        <taxon>Tracheophyta</taxon>
        <taxon>Spermatophyta</taxon>
        <taxon>Magnoliopsida</taxon>
        <taxon>eudicotyledons</taxon>
        <taxon>Gunneridae</taxon>
        <taxon>Pentapetalae</taxon>
        <taxon>rosids</taxon>
        <taxon>fabids</taxon>
        <taxon>Malpighiales</taxon>
        <taxon>Euphorbiaceae</taxon>
        <taxon>Crotonoideae</taxon>
        <taxon>Jatropheae</taxon>
        <taxon>Jatropha</taxon>
    </lineage>
</organism>